<dbReference type="OrthoDB" id="9813251at2"/>
<organism evidence="2 3">
    <name type="scientific">Acetobacterium paludosum</name>
    <dbReference type="NCBI Taxonomy" id="52693"/>
    <lineage>
        <taxon>Bacteria</taxon>
        <taxon>Bacillati</taxon>
        <taxon>Bacillota</taxon>
        <taxon>Clostridia</taxon>
        <taxon>Eubacteriales</taxon>
        <taxon>Eubacteriaceae</taxon>
        <taxon>Acetobacterium</taxon>
    </lineage>
</organism>
<dbReference type="InterPro" id="IPR035931">
    <property type="entry name" value="YlxR-like_sf"/>
</dbReference>
<evidence type="ECO:0000313" key="3">
    <source>
        <dbReference type="Proteomes" id="UP000616595"/>
    </source>
</evidence>
<protein>
    <submittedName>
        <fullName evidence="2">DUF448 domain-containing protein</fullName>
    </submittedName>
</protein>
<dbReference type="Proteomes" id="UP000616595">
    <property type="component" value="Unassembled WGS sequence"/>
</dbReference>
<dbReference type="RefSeq" id="WP_148567196.1">
    <property type="nucleotide sequence ID" value="NZ_RXYA01000008.1"/>
</dbReference>
<dbReference type="EMBL" id="WJBD01000013">
    <property type="protein sequence ID" value="MBC3888927.1"/>
    <property type="molecule type" value="Genomic_DNA"/>
</dbReference>
<gene>
    <name evidence="2" type="ORF">GH810_11440</name>
</gene>
<feature type="domain" description="YlxR" evidence="1">
    <location>
        <begin position="7"/>
        <end position="80"/>
    </location>
</feature>
<dbReference type="NCBIfam" id="NF047356">
    <property type="entry name" value="RNA_bind_RnpM"/>
    <property type="match status" value="1"/>
</dbReference>
<dbReference type="PANTHER" id="PTHR34215:SF1">
    <property type="entry name" value="YLXR DOMAIN-CONTAINING PROTEIN"/>
    <property type="match status" value="1"/>
</dbReference>
<proteinExistence type="predicted"/>
<comment type="caution">
    <text evidence="2">The sequence shown here is derived from an EMBL/GenBank/DDBJ whole genome shotgun (WGS) entry which is preliminary data.</text>
</comment>
<dbReference type="Gene3D" id="3.30.1230.10">
    <property type="entry name" value="YlxR-like"/>
    <property type="match status" value="1"/>
</dbReference>
<evidence type="ECO:0000259" key="1">
    <source>
        <dbReference type="Pfam" id="PF04296"/>
    </source>
</evidence>
<dbReference type="PANTHER" id="PTHR34215">
    <property type="entry name" value="BLL0784 PROTEIN"/>
    <property type="match status" value="1"/>
</dbReference>
<dbReference type="InterPro" id="IPR007393">
    <property type="entry name" value="YlxR_dom"/>
</dbReference>
<evidence type="ECO:0000313" key="2">
    <source>
        <dbReference type="EMBL" id="MBC3888927.1"/>
    </source>
</evidence>
<keyword evidence="3" id="KW-1185">Reference proteome</keyword>
<accession>A0A923HXG5</accession>
<dbReference type="Pfam" id="PF04296">
    <property type="entry name" value="YlxR"/>
    <property type="match status" value="1"/>
</dbReference>
<dbReference type="InterPro" id="IPR037465">
    <property type="entry name" value="YlxR"/>
</dbReference>
<dbReference type="CDD" id="cd00279">
    <property type="entry name" value="YlxR"/>
    <property type="match status" value="1"/>
</dbReference>
<dbReference type="AlphaFoldDB" id="A0A923HXG5"/>
<reference evidence="2" key="2">
    <citation type="submission" date="2020-10" db="EMBL/GenBank/DDBJ databases">
        <title>Comparative genomics of the Acetobacterium genus.</title>
        <authorList>
            <person name="Marshall C."/>
            <person name="May H."/>
            <person name="Norman S."/>
        </authorList>
    </citation>
    <scope>NUCLEOTIDE SEQUENCE</scope>
    <source>
        <strain evidence="2">DER-2019</strain>
    </source>
</reference>
<name>A0A923HXG5_9FIRM</name>
<dbReference type="SUPFAM" id="SSF64376">
    <property type="entry name" value="YlxR-like"/>
    <property type="match status" value="1"/>
</dbReference>
<sequence>MKKIPQRTCVICHSKFDKRDLLRIVSDKSGEIFFDSTGKANGRGAYVCKSEACVDQFLNKNYLERAFKRKVDKEVVDAVRQQLMEKVKMNK</sequence>
<reference evidence="2" key="1">
    <citation type="submission" date="2019-10" db="EMBL/GenBank/DDBJ databases">
        <authorList>
            <person name="Ross D.E."/>
            <person name="Gulliver D."/>
        </authorList>
    </citation>
    <scope>NUCLEOTIDE SEQUENCE</scope>
    <source>
        <strain evidence="2">DER-2019</strain>
    </source>
</reference>